<feature type="compositionally biased region" description="Basic and acidic residues" evidence="1">
    <location>
        <begin position="175"/>
        <end position="189"/>
    </location>
</feature>
<dbReference type="PANTHER" id="PTHR13507">
    <property type="entry name" value="PRKR-INTERACTING PROTEIN 1"/>
    <property type="match status" value="1"/>
</dbReference>
<feature type="compositionally biased region" description="Basic residues" evidence="1">
    <location>
        <begin position="129"/>
        <end position="144"/>
    </location>
</feature>
<evidence type="ECO:0000256" key="1">
    <source>
        <dbReference type="SAM" id="MobiDB-lite"/>
    </source>
</evidence>
<feature type="region of interest" description="Disordered" evidence="1">
    <location>
        <begin position="70"/>
        <end position="209"/>
    </location>
</feature>
<dbReference type="AlphaFoldDB" id="A0A4R8Q819"/>
<dbReference type="PANTHER" id="PTHR13507:SF0">
    <property type="entry name" value="PRKR-INTERACTING PROTEIN 1"/>
    <property type="match status" value="1"/>
</dbReference>
<dbReference type="Pfam" id="PF06658">
    <property type="entry name" value="DUF1168"/>
    <property type="match status" value="1"/>
</dbReference>
<accession>A0A4R8Q819</accession>
<reference evidence="2 3" key="1">
    <citation type="submission" date="2018-11" db="EMBL/GenBank/DDBJ databases">
        <title>Genome sequence and assembly of Colletotrichum spinosum.</title>
        <authorList>
            <person name="Gan P."/>
            <person name="Shirasu K."/>
        </authorList>
    </citation>
    <scope>NUCLEOTIDE SEQUENCE [LARGE SCALE GENOMIC DNA]</scope>
    <source>
        <strain evidence="2 3">CBS 515.97</strain>
    </source>
</reference>
<organism evidence="2 3">
    <name type="scientific">Colletotrichum spinosum</name>
    <dbReference type="NCBI Taxonomy" id="1347390"/>
    <lineage>
        <taxon>Eukaryota</taxon>
        <taxon>Fungi</taxon>
        <taxon>Dikarya</taxon>
        <taxon>Ascomycota</taxon>
        <taxon>Pezizomycotina</taxon>
        <taxon>Sordariomycetes</taxon>
        <taxon>Hypocreomycetidae</taxon>
        <taxon>Glomerellales</taxon>
        <taxon>Glomerellaceae</taxon>
        <taxon>Colletotrichum</taxon>
        <taxon>Colletotrichum orbiculare species complex</taxon>
    </lineage>
</organism>
<dbReference type="GO" id="GO:0003725">
    <property type="term" value="F:double-stranded RNA binding"/>
    <property type="evidence" value="ECO:0007669"/>
    <property type="project" value="InterPro"/>
</dbReference>
<protein>
    <submittedName>
        <fullName evidence="2">PRKR-interacting protein 1-like protein</fullName>
    </submittedName>
</protein>
<keyword evidence="3" id="KW-1185">Reference proteome</keyword>
<name>A0A4R8Q819_9PEZI</name>
<evidence type="ECO:0000313" key="2">
    <source>
        <dbReference type="EMBL" id="TDZ34702.1"/>
    </source>
</evidence>
<dbReference type="GO" id="GO:0005730">
    <property type="term" value="C:nucleolus"/>
    <property type="evidence" value="ECO:0007669"/>
    <property type="project" value="TreeGrafter"/>
</dbReference>
<dbReference type="Proteomes" id="UP000295083">
    <property type="component" value="Unassembled WGS sequence"/>
</dbReference>
<feature type="compositionally biased region" description="Low complexity" evidence="1">
    <location>
        <begin position="145"/>
        <end position="170"/>
    </location>
</feature>
<dbReference type="GO" id="GO:0019901">
    <property type="term" value="F:protein kinase binding"/>
    <property type="evidence" value="ECO:0007669"/>
    <property type="project" value="TreeGrafter"/>
</dbReference>
<evidence type="ECO:0000313" key="3">
    <source>
        <dbReference type="Proteomes" id="UP000295083"/>
    </source>
</evidence>
<comment type="caution">
    <text evidence="2">The sequence shown here is derived from an EMBL/GenBank/DDBJ whole genome shotgun (WGS) entry which is preliminary data.</text>
</comment>
<dbReference type="EMBL" id="QAPG01000050">
    <property type="protein sequence ID" value="TDZ34702.1"/>
    <property type="molecule type" value="Genomic_DNA"/>
</dbReference>
<dbReference type="GO" id="GO:0004860">
    <property type="term" value="F:protein kinase inhibitor activity"/>
    <property type="evidence" value="ECO:0007669"/>
    <property type="project" value="TreeGrafter"/>
</dbReference>
<gene>
    <name evidence="2" type="ORF">C8035_v002536</name>
</gene>
<proteinExistence type="predicted"/>
<feature type="compositionally biased region" description="Basic and acidic residues" evidence="1">
    <location>
        <begin position="91"/>
        <end position="128"/>
    </location>
</feature>
<dbReference type="InterPro" id="IPR009548">
    <property type="entry name" value="Prkrip1"/>
</dbReference>
<feature type="region of interest" description="Disordered" evidence="1">
    <location>
        <begin position="1"/>
        <end position="30"/>
    </location>
</feature>
<sequence length="209" mass="22354">MSGEGPESIPTSADPRSRRPVKKRALTPVTEQAKHLDALFSKPDQEIRLPPAPGAVAKRALAAPPEIVTNVQGSSAGAGSGEFHVYKASRRREYDRLRAMDEELKQEKEQEAFERSKAEREARDEERTRKNREKREKKKQRGKKGPAAAKGPTAAAAAASAGASSTAPGAPQGKGNEDSRVGNGDKETDALVNVATASQPVGLVIHDDD</sequence>